<keyword evidence="3" id="KW-1185">Reference proteome</keyword>
<reference evidence="3" key="1">
    <citation type="submission" date="2018-01" db="EMBL/GenBank/DDBJ databases">
        <title>Testimony of 'menage a trois' revealed by the proteome of Megavirus virophage.</title>
        <authorList>
            <person name="Jeudy S."/>
            <person name="Bertaux L."/>
            <person name="Alempic J.-M."/>
            <person name="Lartigue A."/>
            <person name="Legendre M."/>
            <person name="Philippe N."/>
            <person name="Beucher L."/>
            <person name="Biondi E."/>
            <person name="Juul S."/>
            <person name="Turner D."/>
            <person name="Coute Y."/>
            <person name="Claverie J.-M."/>
            <person name="Abergel C."/>
        </authorList>
    </citation>
    <scope>NUCLEOTIDE SEQUENCE [LARGE SCALE GENOMIC DNA]</scope>
</reference>
<gene>
    <name evidence="2" type="ORF">mc_595</name>
</gene>
<evidence type="ECO:0000313" key="2">
    <source>
        <dbReference type="EMBL" id="AVL94981.1"/>
    </source>
</evidence>
<evidence type="ECO:0000313" key="3">
    <source>
        <dbReference type="Proteomes" id="UP000289600"/>
    </source>
</evidence>
<feature type="transmembrane region" description="Helical" evidence="1">
    <location>
        <begin position="170"/>
        <end position="189"/>
    </location>
</feature>
<organism evidence="2 3">
    <name type="scientific">Moumouvirus australiensis</name>
    <dbReference type="NCBI Taxonomy" id="2109587"/>
    <lineage>
        <taxon>Viruses</taxon>
        <taxon>Varidnaviria</taxon>
        <taxon>Bamfordvirae</taxon>
        <taxon>Nucleocytoviricota</taxon>
        <taxon>Megaviricetes</taxon>
        <taxon>Imitervirales</taxon>
        <taxon>Mimiviridae</taxon>
        <taxon>Megamimivirinae</taxon>
        <taxon>Moumouvirus</taxon>
        <taxon>Moumouvirus australiense</taxon>
    </lineage>
</organism>
<sequence length="191" mass="21756">MERVQGFDLNNTSQYSGFDPIRSIENVGSNAYNYINSANPFPTLAQDTSNLAGDARNVLDRTYHDVENVADRSYDTVRNAATRSYDDIRNAATRSYDDVRDFVRRSYDDLKQDVRDVNYSDFYASDPGNTALRDSMQSPYLNSFLDINNPTNVLPIQSPPMVSGNASNDYNILFVIVILLVLFIAWRYWAM</sequence>
<dbReference type="Proteomes" id="UP000289600">
    <property type="component" value="Segment"/>
</dbReference>
<dbReference type="EMBL" id="MG807320">
    <property type="protein sequence ID" value="AVL94981.1"/>
    <property type="molecule type" value="Genomic_DNA"/>
</dbReference>
<accession>A0A2P1EM71</accession>
<name>A0A2P1EM71_9VIRU</name>
<keyword evidence="1" id="KW-0472">Membrane</keyword>
<keyword evidence="1" id="KW-0812">Transmembrane</keyword>
<protein>
    <submittedName>
        <fullName evidence="2">Uncharacterized protein</fullName>
    </submittedName>
</protein>
<keyword evidence="1" id="KW-1133">Transmembrane helix</keyword>
<proteinExistence type="predicted"/>
<evidence type="ECO:0000256" key="1">
    <source>
        <dbReference type="SAM" id="Phobius"/>
    </source>
</evidence>